<dbReference type="RefSeq" id="WP_085847284.1">
    <property type="nucleotide sequence ID" value="NZ_FNZV01000001.1"/>
</dbReference>
<sequence>MTAADCRLMVMGLTGIVLHDLIGVMEESIANLHVSTAKTEADAIAQLAEAQSWTYAFLNLGPNAFKESALSKILSDLGAKVILLGNTAEDAAETSPYPVLVRPFIADDILRLLG</sequence>
<dbReference type="OrthoDB" id="7851458at2"/>
<name>A0A1Y5RG65_9RHOB</name>
<dbReference type="AlphaFoldDB" id="A0A1Y5RG65"/>
<proteinExistence type="predicted"/>
<protein>
    <submittedName>
        <fullName evidence="1">Uncharacterized protein</fullName>
    </submittedName>
</protein>
<dbReference type="STRING" id="658057.SAMN04488032_101266"/>
<dbReference type="EMBL" id="FWFW01000001">
    <property type="protein sequence ID" value="SLN16775.1"/>
    <property type="molecule type" value="Genomic_DNA"/>
</dbReference>
<evidence type="ECO:0000313" key="1">
    <source>
        <dbReference type="EMBL" id="SLN16775.1"/>
    </source>
</evidence>
<dbReference type="Proteomes" id="UP000193307">
    <property type="component" value="Unassembled WGS sequence"/>
</dbReference>
<gene>
    <name evidence="1" type="ORF">PAM7971_00384</name>
</gene>
<organism evidence="1 2">
    <name type="scientific">Pacificibacter marinus</name>
    <dbReference type="NCBI Taxonomy" id="658057"/>
    <lineage>
        <taxon>Bacteria</taxon>
        <taxon>Pseudomonadati</taxon>
        <taxon>Pseudomonadota</taxon>
        <taxon>Alphaproteobacteria</taxon>
        <taxon>Rhodobacterales</taxon>
        <taxon>Roseobacteraceae</taxon>
        <taxon>Pacificibacter</taxon>
    </lineage>
</organism>
<evidence type="ECO:0000313" key="2">
    <source>
        <dbReference type="Proteomes" id="UP000193307"/>
    </source>
</evidence>
<reference evidence="1 2" key="1">
    <citation type="submission" date="2017-03" db="EMBL/GenBank/DDBJ databases">
        <authorList>
            <person name="Afonso C.L."/>
            <person name="Miller P.J."/>
            <person name="Scott M.A."/>
            <person name="Spackman E."/>
            <person name="Goraichik I."/>
            <person name="Dimitrov K.M."/>
            <person name="Suarez D.L."/>
            <person name="Swayne D.E."/>
        </authorList>
    </citation>
    <scope>NUCLEOTIDE SEQUENCE [LARGE SCALE GENOMIC DNA]</scope>
    <source>
        <strain evidence="1 2">CECT 7971</strain>
    </source>
</reference>
<accession>A0A1Y5RG65</accession>
<keyword evidence="2" id="KW-1185">Reference proteome</keyword>